<accession>A0A0F9FV30</accession>
<name>A0A0F9FV30_9ZZZZ</name>
<protein>
    <submittedName>
        <fullName evidence="2">Uncharacterized protein</fullName>
    </submittedName>
</protein>
<proteinExistence type="predicted"/>
<reference evidence="2" key="1">
    <citation type="journal article" date="2015" name="Nature">
        <title>Complex archaea that bridge the gap between prokaryotes and eukaryotes.</title>
        <authorList>
            <person name="Spang A."/>
            <person name="Saw J.H."/>
            <person name="Jorgensen S.L."/>
            <person name="Zaremba-Niedzwiedzka K."/>
            <person name="Martijn J."/>
            <person name="Lind A.E."/>
            <person name="van Eijk R."/>
            <person name="Schleper C."/>
            <person name="Guy L."/>
            <person name="Ettema T.J."/>
        </authorList>
    </citation>
    <scope>NUCLEOTIDE SEQUENCE</scope>
</reference>
<dbReference type="EMBL" id="LAZR01028891">
    <property type="protein sequence ID" value="KKL61200.1"/>
    <property type="molecule type" value="Genomic_DNA"/>
</dbReference>
<feature type="coiled-coil region" evidence="1">
    <location>
        <begin position="5"/>
        <end position="78"/>
    </location>
</feature>
<dbReference type="AlphaFoldDB" id="A0A0F9FV30"/>
<evidence type="ECO:0000313" key="2">
    <source>
        <dbReference type="EMBL" id="KKL61200.1"/>
    </source>
</evidence>
<evidence type="ECO:0000256" key="1">
    <source>
        <dbReference type="SAM" id="Coils"/>
    </source>
</evidence>
<organism evidence="2">
    <name type="scientific">marine sediment metagenome</name>
    <dbReference type="NCBI Taxonomy" id="412755"/>
    <lineage>
        <taxon>unclassified sequences</taxon>
        <taxon>metagenomes</taxon>
        <taxon>ecological metagenomes</taxon>
    </lineage>
</organism>
<sequence>MNPQIQELRTQLNSAQENVTRLTLQAEQAEKRKDELEGEIRELGLDPEDVEAQAEKIVEDAEEVVKDVLAQVNEALEATGRDRNTD</sequence>
<comment type="caution">
    <text evidence="2">The sequence shown here is derived from an EMBL/GenBank/DDBJ whole genome shotgun (WGS) entry which is preliminary data.</text>
</comment>
<gene>
    <name evidence="2" type="ORF">LCGC14_2197690</name>
</gene>
<keyword evidence="1" id="KW-0175">Coiled coil</keyword>